<organism evidence="2 3">
    <name type="scientific">Thiohalocapsa halophila</name>
    <dbReference type="NCBI Taxonomy" id="69359"/>
    <lineage>
        <taxon>Bacteria</taxon>
        <taxon>Pseudomonadati</taxon>
        <taxon>Pseudomonadota</taxon>
        <taxon>Gammaproteobacteria</taxon>
        <taxon>Chromatiales</taxon>
        <taxon>Chromatiaceae</taxon>
        <taxon>Thiohalocapsa</taxon>
    </lineage>
</organism>
<evidence type="ECO:0000313" key="3">
    <source>
        <dbReference type="Proteomes" id="UP000748752"/>
    </source>
</evidence>
<dbReference type="Proteomes" id="UP000748752">
    <property type="component" value="Unassembled WGS sequence"/>
</dbReference>
<dbReference type="RefSeq" id="WP_200240890.1">
    <property type="nucleotide sequence ID" value="NZ_NRRV01000063.1"/>
</dbReference>
<gene>
    <name evidence="2" type="ORF">CKO31_19965</name>
</gene>
<protein>
    <submittedName>
        <fullName evidence="2">Uncharacterized protein</fullName>
    </submittedName>
</protein>
<feature type="region of interest" description="Disordered" evidence="1">
    <location>
        <begin position="1"/>
        <end position="61"/>
    </location>
</feature>
<feature type="compositionally biased region" description="Low complexity" evidence="1">
    <location>
        <begin position="7"/>
        <end position="23"/>
    </location>
</feature>
<sequence>MSEEKATPSSGSTAGSASTRKSGLSSRRRSATPKPGTATGGPALAPERDDSFQRFPRIWPD</sequence>
<evidence type="ECO:0000313" key="2">
    <source>
        <dbReference type="EMBL" id="MBK1632986.1"/>
    </source>
</evidence>
<evidence type="ECO:0000256" key="1">
    <source>
        <dbReference type="SAM" id="MobiDB-lite"/>
    </source>
</evidence>
<accession>A0ABS1CM45</accession>
<dbReference type="EMBL" id="NRRV01000063">
    <property type="protein sequence ID" value="MBK1632986.1"/>
    <property type="molecule type" value="Genomic_DNA"/>
</dbReference>
<name>A0ABS1CM45_9GAMM</name>
<comment type="caution">
    <text evidence="2">The sequence shown here is derived from an EMBL/GenBank/DDBJ whole genome shotgun (WGS) entry which is preliminary data.</text>
</comment>
<keyword evidence="3" id="KW-1185">Reference proteome</keyword>
<reference evidence="2 3" key="1">
    <citation type="journal article" date="2020" name="Microorganisms">
        <title>Osmotic Adaptation and Compatible Solute Biosynthesis of Phototrophic Bacteria as Revealed from Genome Analyses.</title>
        <authorList>
            <person name="Imhoff J.F."/>
            <person name="Rahn T."/>
            <person name="Kunzel S."/>
            <person name="Keller A."/>
            <person name="Neulinger S.C."/>
        </authorList>
    </citation>
    <scope>NUCLEOTIDE SEQUENCE [LARGE SCALE GENOMIC DNA]</scope>
    <source>
        <strain evidence="2 3">DSM 6210</strain>
    </source>
</reference>
<proteinExistence type="predicted"/>